<reference evidence="3" key="1">
    <citation type="submission" date="2016-03" db="EMBL/GenBank/DDBJ databases">
        <title>Mechanisms controlling the formation of the plant cell surface in tip-growing cells are functionally conserved among land plants.</title>
        <authorList>
            <person name="Honkanen S."/>
            <person name="Jones V.A."/>
            <person name="Morieri G."/>
            <person name="Champion C."/>
            <person name="Hetherington A.J."/>
            <person name="Kelly S."/>
            <person name="Saint-Marcoux D."/>
            <person name="Proust H."/>
            <person name="Prescott H."/>
            <person name="Dolan L."/>
        </authorList>
    </citation>
    <scope>NUCLEOTIDE SEQUENCE [LARGE SCALE GENOMIC DNA]</scope>
    <source>
        <tissue evidence="3">Whole gametophyte</tissue>
    </source>
</reference>
<dbReference type="Pfam" id="PF14009">
    <property type="entry name" value="PADRE"/>
    <property type="match status" value="1"/>
</dbReference>
<sequence>MEYVTSVSEHGGQNKTRQWITYGPTRRPSDPRRFSLLVISVVFGGGGGGGGSLFRRVDLWRSRMGNAAMKCMLNGAPTVRVMRTDGKIVEYDQPILASKVMKQHADHLVVHCTPGEKKGEKKLSSSGQRRSKLTIMRSDQMLVLGQAYLLYPIPPQYRSSLVKSQCCTLSADVKEDASEQEGRLVKGSFRSLAMRLRNQKKHLNMLTKGARKVGDANDGAALLKISPPTPSFQNLESDSEDFSATFDESGQRLHAAPVNDSARESPSHPVSAQA</sequence>
<keyword evidence="4" id="KW-1185">Reference proteome</keyword>
<accession>A0A176VFF1</accession>
<evidence type="ECO:0000256" key="1">
    <source>
        <dbReference type="SAM" id="MobiDB-lite"/>
    </source>
</evidence>
<evidence type="ECO:0000313" key="4">
    <source>
        <dbReference type="Proteomes" id="UP000077202"/>
    </source>
</evidence>
<proteinExistence type="predicted"/>
<name>A0A176VFF1_MARPO</name>
<comment type="caution">
    <text evidence="3">The sequence shown here is derived from an EMBL/GenBank/DDBJ whole genome shotgun (WGS) entry which is preliminary data.</text>
</comment>
<evidence type="ECO:0000256" key="2">
    <source>
        <dbReference type="SAM" id="Phobius"/>
    </source>
</evidence>
<protein>
    <submittedName>
        <fullName evidence="3">Uncharacterized protein</fullName>
    </submittedName>
</protein>
<dbReference type="Proteomes" id="UP000077202">
    <property type="component" value="Unassembled WGS sequence"/>
</dbReference>
<keyword evidence="2" id="KW-0472">Membrane</keyword>
<dbReference type="InterPro" id="IPR025322">
    <property type="entry name" value="PADRE_dom"/>
</dbReference>
<feature type="transmembrane region" description="Helical" evidence="2">
    <location>
        <begin position="34"/>
        <end position="54"/>
    </location>
</feature>
<feature type="region of interest" description="Disordered" evidence="1">
    <location>
        <begin position="227"/>
        <end position="274"/>
    </location>
</feature>
<organism evidence="3 4">
    <name type="scientific">Marchantia polymorpha subsp. ruderalis</name>
    <dbReference type="NCBI Taxonomy" id="1480154"/>
    <lineage>
        <taxon>Eukaryota</taxon>
        <taxon>Viridiplantae</taxon>
        <taxon>Streptophyta</taxon>
        <taxon>Embryophyta</taxon>
        <taxon>Marchantiophyta</taxon>
        <taxon>Marchantiopsida</taxon>
        <taxon>Marchantiidae</taxon>
        <taxon>Marchantiales</taxon>
        <taxon>Marchantiaceae</taxon>
        <taxon>Marchantia</taxon>
    </lineage>
</organism>
<dbReference type="AlphaFoldDB" id="A0A176VFF1"/>
<dbReference type="EMBL" id="LVLJ01003902">
    <property type="protein sequence ID" value="OAE19317.1"/>
    <property type="molecule type" value="Genomic_DNA"/>
</dbReference>
<keyword evidence="2" id="KW-0812">Transmembrane</keyword>
<gene>
    <name evidence="3" type="ORF">AXG93_1860s1270</name>
</gene>
<evidence type="ECO:0000313" key="3">
    <source>
        <dbReference type="EMBL" id="OAE19317.1"/>
    </source>
</evidence>
<keyword evidence="2" id="KW-1133">Transmembrane helix</keyword>